<dbReference type="InterPro" id="IPR006119">
    <property type="entry name" value="Resolv_N"/>
</dbReference>
<sequence length="147" mass="16856">MKCAAYIRTASKRHVNFNLEDQTEEIKAFISKYNWELDTIYSDIGSGIHKNKSLQAMFEDCKESKFDIIVTADLSRVSRSTELSNELIDLFTMGKVHIVTTDNKINTFRDDISKLIIHSTLCASEFERMGRIIKIGKKSSNKQTLLE</sequence>
<dbReference type="InterPro" id="IPR050639">
    <property type="entry name" value="SSR_resolvase"/>
</dbReference>
<dbReference type="Pfam" id="PF00239">
    <property type="entry name" value="Resolvase"/>
    <property type="match status" value="1"/>
</dbReference>
<dbReference type="SMART" id="SM00857">
    <property type="entry name" value="Resolvase"/>
    <property type="match status" value="1"/>
</dbReference>
<dbReference type="GO" id="GO:0000150">
    <property type="term" value="F:DNA strand exchange activity"/>
    <property type="evidence" value="ECO:0007669"/>
    <property type="project" value="InterPro"/>
</dbReference>
<name>A0A7X0LWH7_9BACI</name>
<dbReference type="InterPro" id="IPR036162">
    <property type="entry name" value="Resolvase-like_N_sf"/>
</dbReference>
<keyword evidence="3" id="KW-1185">Reference proteome</keyword>
<feature type="domain" description="Resolvase/invertase-type recombinase catalytic" evidence="1">
    <location>
        <begin position="3"/>
        <end position="138"/>
    </location>
</feature>
<evidence type="ECO:0000313" key="3">
    <source>
        <dbReference type="Proteomes" id="UP000531594"/>
    </source>
</evidence>
<proteinExistence type="predicted"/>
<dbReference type="CDD" id="cd00338">
    <property type="entry name" value="Ser_Recombinase"/>
    <property type="match status" value="1"/>
</dbReference>
<dbReference type="GO" id="GO:0003677">
    <property type="term" value="F:DNA binding"/>
    <property type="evidence" value="ECO:0007669"/>
    <property type="project" value="InterPro"/>
</dbReference>
<dbReference type="RefSeq" id="WP_184528643.1">
    <property type="nucleotide sequence ID" value="NZ_JACHGK010000016.1"/>
</dbReference>
<dbReference type="SUPFAM" id="SSF53041">
    <property type="entry name" value="Resolvase-like"/>
    <property type="match status" value="1"/>
</dbReference>
<reference evidence="2 3" key="1">
    <citation type="submission" date="2020-08" db="EMBL/GenBank/DDBJ databases">
        <title>Genomic Encyclopedia of Type Strains, Phase IV (KMG-IV): sequencing the most valuable type-strain genomes for metagenomic binning, comparative biology and taxonomic classification.</title>
        <authorList>
            <person name="Goeker M."/>
        </authorList>
    </citation>
    <scope>NUCLEOTIDE SEQUENCE [LARGE SCALE GENOMIC DNA]</scope>
    <source>
        <strain evidence="2 3">DSM 5391</strain>
    </source>
</reference>
<dbReference type="Gene3D" id="3.40.50.1390">
    <property type="entry name" value="Resolvase, N-terminal catalytic domain"/>
    <property type="match status" value="1"/>
</dbReference>
<protein>
    <submittedName>
        <fullName evidence="2">DNA invertase Pin-like site-specific DNA recombinase</fullName>
    </submittedName>
</protein>
<dbReference type="PANTHER" id="PTHR30461:SF23">
    <property type="entry name" value="DNA RECOMBINASE-RELATED"/>
    <property type="match status" value="1"/>
</dbReference>
<organism evidence="2 3">
    <name type="scientific">Bacillus benzoevorans</name>
    <dbReference type="NCBI Taxonomy" id="1456"/>
    <lineage>
        <taxon>Bacteria</taxon>
        <taxon>Bacillati</taxon>
        <taxon>Bacillota</taxon>
        <taxon>Bacilli</taxon>
        <taxon>Bacillales</taxon>
        <taxon>Bacillaceae</taxon>
        <taxon>Bacillus</taxon>
    </lineage>
</organism>
<gene>
    <name evidence="2" type="ORF">HNR53_003748</name>
</gene>
<dbReference type="PANTHER" id="PTHR30461">
    <property type="entry name" value="DNA-INVERTASE FROM LAMBDOID PROPHAGE"/>
    <property type="match status" value="1"/>
</dbReference>
<dbReference type="AlphaFoldDB" id="A0A7X0LWH7"/>
<accession>A0A7X0LWH7</accession>
<dbReference type="EMBL" id="JACHGK010000016">
    <property type="protein sequence ID" value="MBB6447071.1"/>
    <property type="molecule type" value="Genomic_DNA"/>
</dbReference>
<comment type="caution">
    <text evidence="2">The sequence shown here is derived from an EMBL/GenBank/DDBJ whole genome shotgun (WGS) entry which is preliminary data.</text>
</comment>
<evidence type="ECO:0000313" key="2">
    <source>
        <dbReference type="EMBL" id="MBB6447071.1"/>
    </source>
</evidence>
<dbReference type="Proteomes" id="UP000531594">
    <property type="component" value="Unassembled WGS sequence"/>
</dbReference>
<evidence type="ECO:0000259" key="1">
    <source>
        <dbReference type="SMART" id="SM00857"/>
    </source>
</evidence>